<proteinExistence type="predicted"/>
<sequence>MHELNWQKSSFSEPGGADCVELASSTTGIHLRESDDPEVVLTTTPRALRVLLDSIRLGRFDHIR</sequence>
<comment type="caution">
    <text evidence="2">The sequence shown here is derived from an EMBL/GenBank/DDBJ whole genome shotgun (WGS) entry which is preliminary data.</text>
</comment>
<protein>
    <submittedName>
        <fullName evidence="2">DUF397 domain-containing protein</fullName>
    </submittedName>
</protein>
<evidence type="ECO:0000259" key="1">
    <source>
        <dbReference type="Pfam" id="PF04149"/>
    </source>
</evidence>
<dbReference type="OrthoDB" id="3402668at2"/>
<evidence type="ECO:0000313" key="2">
    <source>
        <dbReference type="EMBL" id="TGB11181.1"/>
    </source>
</evidence>
<dbReference type="InterPro" id="IPR007278">
    <property type="entry name" value="DUF397"/>
</dbReference>
<dbReference type="EMBL" id="SRID01000087">
    <property type="protein sequence ID" value="TGB11181.1"/>
    <property type="molecule type" value="Genomic_DNA"/>
</dbReference>
<gene>
    <name evidence="2" type="ORF">E4099_12210</name>
</gene>
<keyword evidence="3" id="KW-1185">Reference proteome</keyword>
<name>A0A4Z0H9H4_9ACTN</name>
<accession>A0A4Z0H9H4</accession>
<dbReference type="Pfam" id="PF04149">
    <property type="entry name" value="DUF397"/>
    <property type="match status" value="1"/>
</dbReference>
<feature type="domain" description="DUF397" evidence="1">
    <location>
        <begin position="4"/>
        <end position="56"/>
    </location>
</feature>
<dbReference type="AlphaFoldDB" id="A0A4Z0H9H4"/>
<evidence type="ECO:0000313" key="3">
    <source>
        <dbReference type="Proteomes" id="UP000297948"/>
    </source>
</evidence>
<dbReference type="RefSeq" id="WP_135339035.1">
    <property type="nucleotide sequence ID" value="NZ_JBHLTX010000053.1"/>
</dbReference>
<organism evidence="2 3">
    <name type="scientific">Streptomyces palmae</name>
    <dbReference type="NCBI Taxonomy" id="1701085"/>
    <lineage>
        <taxon>Bacteria</taxon>
        <taxon>Bacillati</taxon>
        <taxon>Actinomycetota</taxon>
        <taxon>Actinomycetes</taxon>
        <taxon>Kitasatosporales</taxon>
        <taxon>Streptomycetaceae</taxon>
        <taxon>Streptomyces</taxon>
    </lineage>
</organism>
<reference evidence="2 3" key="1">
    <citation type="submission" date="2019-03" db="EMBL/GenBank/DDBJ databases">
        <authorList>
            <person name="Gonzalez-Pimentel J.L."/>
        </authorList>
    </citation>
    <scope>NUCLEOTIDE SEQUENCE [LARGE SCALE GENOMIC DNA]</scope>
    <source>
        <strain evidence="2 3">JCM 31289</strain>
    </source>
</reference>
<dbReference type="Proteomes" id="UP000297948">
    <property type="component" value="Unassembled WGS sequence"/>
</dbReference>